<gene>
    <name evidence="3" type="ORF">LTRI10_LOCUS9370</name>
</gene>
<accession>A0AAV2D0T6</accession>
<dbReference type="InterPro" id="IPR035979">
    <property type="entry name" value="RBD_domain_sf"/>
</dbReference>
<evidence type="ECO:0000313" key="3">
    <source>
        <dbReference type="EMBL" id="CAL1362251.1"/>
    </source>
</evidence>
<feature type="region of interest" description="Disordered" evidence="1">
    <location>
        <begin position="1"/>
        <end position="22"/>
    </location>
</feature>
<keyword evidence="4" id="KW-1185">Reference proteome</keyword>
<dbReference type="SUPFAM" id="SSF54928">
    <property type="entry name" value="RNA-binding domain, RBD"/>
    <property type="match status" value="1"/>
</dbReference>
<feature type="domain" description="Mei2-like C-terminal RNA recognition motif" evidence="2">
    <location>
        <begin position="314"/>
        <end position="389"/>
    </location>
</feature>
<proteinExistence type="predicted"/>
<feature type="region of interest" description="Disordered" evidence="1">
    <location>
        <begin position="215"/>
        <end position="235"/>
    </location>
</feature>
<reference evidence="3 4" key="1">
    <citation type="submission" date="2024-04" db="EMBL/GenBank/DDBJ databases">
        <authorList>
            <person name="Fracassetti M."/>
        </authorList>
    </citation>
    <scope>NUCLEOTIDE SEQUENCE [LARGE SCALE GENOMIC DNA]</scope>
</reference>
<dbReference type="AlphaFoldDB" id="A0AAV2D0T6"/>
<evidence type="ECO:0000256" key="1">
    <source>
        <dbReference type="SAM" id="MobiDB-lite"/>
    </source>
</evidence>
<protein>
    <recommendedName>
        <fullName evidence="2">Mei2-like C-terminal RNA recognition motif domain-containing protein</fullName>
    </recommendedName>
</protein>
<evidence type="ECO:0000259" key="2">
    <source>
        <dbReference type="Pfam" id="PF04059"/>
    </source>
</evidence>
<name>A0AAV2D0T6_9ROSI</name>
<dbReference type="GO" id="GO:0003676">
    <property type="term" value="F:nucleic acid binding"/>
    <property type="evidence" value="ECO:0007669"/>
    <property type="project" value="InterPro"/>
</dbReference>
<evidence type="ECO:0000313" key="4">
    <source>
        <dbReference type="Proteomes" id="UP001497516"/>
    </source>
</evidence>
<dbReference type="EMBL" id="OZ034814">
    <property type="protein sequence ID" value="CAL1362251.1"/>
    <property type="molecule type" value="Genomic_DNA"/>
</dbReference>
<sequence>MCSPSPAVAVKTRNPHPTNNSCSLNPHATPFVNSACRRARDPAAGGTPSVAPPHELMTSPPPAVSMLPPLLPHQFLNRPSSLLPPPPVPPTFPHSSSAAPISVPTFPHHHYHYYYYQHQTALYTSFRPTYPHPAAAYHHVSAAVAGISSSPFSYSNQQLQYSHQNTHTHPPPNVVLSYTVQPEPKPTPEPKFKVTASVSKLPRRFTVGMMTARRNGVARGGGSHRPVRVSTPGWKIAGGKRVSSSSFLSGKKSAVAAASKDGATSLMIRNIPNHFQRFHLLQYLDTHCADENKKLLLAAAGEQKHVSPVSSSRDGVAASEYDFLYLPMDFRTGANLGYAFVNFTSAVAAARFEQSFSNYKWNSSASNSKICKITPAEIQGKDGLVSHFKNSKFRCKFDYYLPVVFSPPRDGLGQRKTMAAAAATTTSILIGQRIPPKVYHRGGGGGRRHLVRRDNNRLG</sequence>
<dbReference type="Proteomes" id="UP001497516">
    <property type="component" value="Chromosome 10"/>
</dbReference>
<organism evidence="3 4">
    <name type="scientific">Linum trigynum</name>
    <dbReference type="NCBI Taxonomy" id="586398"/>
    <lineage>
        <taxon>Eukaryota</taxon>
        <taxon>Viridiplantae</taxon>
        <taxon>Streptophyta</taxon>
        <taxon>Embryophyta</taxon>
        <taxon>Tracheophyta</taxon>
        <taxon>Spermatophyta</taxon>
        <taxon>Magnoliopsida</taxon>
        <taxon>eudicotyledons</taxon>
        <taxon>Gunneridae</taxon>
        <taxon>Pentapetalae</taxon>
        <taxon>rosids</taxon>
        <taxon>fabids</taxon>
        <taxon>Malpighiales</taxon>
        <taxon>Linaceae</taxon>
        <taxon>Linum</taxon>
    </lineage>
</organism>
<dbReference type="InterPro" id="IPR007201">
    <property type="entry name" value="Mei2-like_Rrm_C"/>
</dbReference>
<dbReference type="Pfam" id="PF04059">
    <property type="entry name" value="RRM_2"/>
    <property type="match status" value="1"/>
</dbReference>